<dbReference type="EMBL" id="SIUB01000007">
    <property type="protein sequence ID" value="TBN48683.1"/>
    <property type="molecule type" value="Genomic_DNA"/>
</dbReference>
<feature type="signal peptide" evidence="1">
    <location>
        <begin position="1"/>
        <end position="18"/>
    </location>
</feature>
<evidence type="ECO:0000256" key="1">
    <source>
        <dbReference type="SAM" id="SignalP"/>
    </source>
</evidence>
<evidence type="ECO:0000313" key="2">
    <source>
        <dbReference type="EMBL" id="TBN48683.1"/>
    </source>
</evidence>
<dbReference type="AlphaFoldDB" id="A0A4Q9GEA8"/>
<gene>
    <name evidence="2" type="ORF">EYR15_13940</name>
</gene>
<accession>A0A4Q9GEA8</accession>
<organism evidence="2 3">
    <name type="scientific">Hansschlegelia quercus</name>
    <dbReference type="NCBI Taxonomy" id="2528245"/>
    <lineage>
        <taxon>Bacteria</taxon>
        <taxon>Pseudomonadati</taxon>
        <taxon>Pseudomonadota</taxon>
        <taxon>Alphaproteobacteria</taxon>
        <taxon>Hyphomicrobiales</taxon>
        <taxon>Methylopilaceae</taxon>
        <taxon>Hansschlegelia</taxon>
    </lineage>
</organism>
<keyword evidence="1" id="KW-0732">Signal</keyword>
<evidence type="ECO:0000313" key="3">
    <source>
        <dbReference type="Proteomes" id="UP000291613"/>
    </source>
</evidence>
<sequence length="140" mass="13993">MSKAITAALVAAATSTVAATIRDVAISGAVVRADAATNLASGAIEKAVAMPSVQDAIASVRAEPIAWYRSQALWGGLLALAPSLVIFAGQRLGFEITDGEAAEIVSQVTAIAGAILALHGRVTTTRPIAGTAAAAKVLET</sequence>
<name>A0A4Q9GEA8_9HYPH</name>
<dbReference type="Proteomes" id="UP000291613">
    <property type="component" value="Unassembled WGS sequence"/>
</dbReference>
<dbReference type="RefSeq" id="WP_131004167.1">
    <property type="nucleotide sequence ID" value="NZ_JBHSZR010000009.1"/>
</dbReference>
<dbReference type="OrthoDB" id="7508901at2"/>
<proteinExistence type="predicted"/>
<comment type="caution">
    <text evidence="2">The sequence shown here is derived from an EMBL/GenBank/DDBJ whole genome shotgun (WGS) entry which is preliminary data.</text>
</comment>
<reference evidence="2 3" key="1">
    <citation type="submission" date="2019-02" db="EMBL/GenBank/DDBJ databases">
        <title>Hansschlegelia quercus sp. nov., a novel methylotrophic bacterium from buds of oak (Quercus robur L.).</title>
        <authorList>
            <person name="Agafonova N.V."/>
            <person name="Kaparullina E.N."/>
            <person name="Grouzdev D.S."/>
            <person name="Doronina N.V."/>
        </authorList>
    </citation>
    <scope>NUCLEOTIDE SEQUENCE [LARGE SCALE GENOMIC DNA]</scope>
    <source>
        <strain evidence="2 3">Dub</strain>
    </source>
</reference>
<keyword evidence="3" id="KW-1185">Reference proteome</keyword>
<evidence type="ECO:0008006" key="4">
    <source>
        <dbReference type="Google" id="ProtNLM"/>
    </source>
</evidence>
<feature type="chain" id="PRO_5020510408" description="Holin" evidence="1">
    <location>
        <begin position="19"/>
        <end position="140"/>
    </location>
</feature>
<protein>
    <recommendedName>
        <fullName evidence="4">Holin</fullName>
    </recommendedName>
</protein>